<dbReference type="AlphaFoldDB" id="A0A836BRC5"/>
<evidence type="ECO:0000313" key="4">
    <source>
        <dbReference type="Proteomes" id="UP000612055"/>
    </source>
</evidence>
<evidence type="ECO:0000259" key="2">
    <source>
        <dbReference type="Pfam" id="PF20976"/>
    </source>
</evidence>
<dbReference type="PANTHER" id="PTHR15441:SF1">
    <property type="entry name" value="RIBONUCLEASE P PROTEIN SUBUNIT P14"/>
    <property type="match status" value="1"/>
</dbReference>
<dbReference type="OrthoDB" id="1929684at2759"/>
<evidence type="ECO:0000313" key="3">
    <source>
        <dbReference type="EMBL" id="KAG2486040.1"/>
    </source>
</evidence>
<comment type="caution">
    <text evidence="3">The sequence shown here is derived from an EMBL/GenBank/DDBJ whole genome shotgun (WGS) entry which is preliminary data.</text>
</comment>
<sequence>MATVARPPRQLTREVACPDVFLSLSLEFPGLGDAAVAMSEQLFRDVLTSALTELYGVVGGAVGFSLLNLRGSSAIVRVDKREADKVWAAAAFATRYGDHDIRLTAQRASASLLPLAVDSRAWAAERLLLGRD</sequence>
<dbReference type="EMBL" id="JAEHOE010000118">
    <property type="protein sequence ID" value="KAG2486040.1"/>
    <property type="molecule type" value="Genomic_DNA"/>
</dbReference>
<keyword evidence="1" id="KW-0819">tRNA processing</keyword>
<evidence type="ECO:0000256" key="1">
    <source>
        <dbReference type="ARBA" id="ARBA00022694"/>
    </source>
</evidence>
<name>A0A836BRC5_9CHLO</name>
<keyword evidence="4" id="KW-1185">Reference proteome</keyword>
<proteinExistence type="predicted"/>
<dbReference type="GO" id="GO:0001682">
    <property type="term" value="P:tRNA 5'-leader removal"/>
    <property type="evidence" value="ECO:0007669"/>
    <property type="project" value="TreeGrafter"/>
</dbReference>
<dbReference type="GO" id="GO:0030681">
    <property type="term" value="C:multimeric ribonuclease P complex"/>
    <property type="evidence" value="ECO:0007669"/>
    <property type="project" value="TreeGrafter"/>
</dbReference>
<feature type="domain" description="Ribonucleases P/MRP subunit Pop8-like" evidence="2">
    <location>
        <begin position="40"/>
        <end position="89"/>
    </location>
</feature>
<organism evidence="3 4">
    <name type="scientific">Edaphochlamys debaryana</name>
    <dbReference type="NCBI Taxonomy" id="47281"/>
    <lineage>
        <taxon>Eukaryota</taxon>
        <taxon>Viridiplantae</taxon>
        <taxon>Chlorophyta</taxon>
        <taxon>core chlorophytes</taxon>
        <taxon>Chlorophyceae</taxon>
        <taxon>CS clade</taxon>
        <taxon>Chlamydomonadales</taxon>
        <taxon>Chlamydomonadales incertae sedis</taxon>
        <taxon>Edaphochlamys</taxon>
    </lineage>
</organism>
<dbReference type="GO" id="GO:0033204">
    <property type="term" value="F:ribonuclease P RNA binding"/>
    <property type="evidence" value="ECO:0007669"/>
    <property type="project" value="TreeGrafter"/>
</dbReference>
<dbReference type="InterPro" id="IPR049128">
    <property type="entry name" value="Pop8-like_dom"/>
</dbReference>
<accession>A0A836BRC5</accession>
<gene>
    <name evidence="3" type="ORF">HYH03_015247</name>
</gene>
<dbReference type="Proteomes" id="UP000612055">
    <property type="component" value="Unassembled WGS sequence"/>
</dbReference>
<dbReference type="Pfam" id="PF20976">
    <property type="entry name" value="Pop8"/>
    <property type="match status" value="1"/>
</dbReference>
<dbReference type="Gene3D" id="3.30.70.3250">
    <property type="entry name" value="Ribonuclease P, Pop5 subunit"/>
    <property type="match status" value="1"/>
</dbReference>
<dbReference type="InterPro" id="IPR038085">
    <property type="entry name" value="Rnp2-like_sf"/>
</dbReference>
<dbReference type="SUPFAM" id="SSF160350">
    <property type="entry name" value="Rnp2-like"/>
    <property type="match status" value="1"/>
</dbReference>
<dbReference type="GO" id="GO:0005730">
    <property type="term" value="C:nucleolus"/>
    <property type="evidence" value="ECO:0007669"/>
    <property type="project" value="TreeGrafter"/>
</dbReference>
<protein>
    <recommendedName>
        <fullName evidence="2">Ribonucleases P/MRP subunit Pop8-like domain-containing protein</fullName>
    </recommendedName>
</protein>
<reference evidence="3" key="1">
    <citation type="journal article" date="2020" name="bioRxiv">
        <title>Comparative genomics of Chlamydomonas.</title>
        <authorList>
            <person name="Craig R.J."/>
            <person name="Hasan A.R."/>
            <person name="Ness R.W."/>
            <person name="Keightley P.D."/>
        </authorList>
    </citation>
    <scope>NUCLEOTIDE SEQUENCE</scope>
    <source>
        <strain evidence="3">CCAP 11/70</strain>
    </source>
</reference>
<dbReference type="PANTHER" id="PTHR15441">
    <property type="entry name" value="RIBONUCLEASE P PROTEIN SUBUNIT P14"/>
    <property type="match status" value="1"/>
</dbReference>